<keyword evidence="3" id="KW-1185">Reference proteome</keyword>
<name>A0A494Y4A5_9BACL</name>
<evidence type="ECO:0000256" key="1">
    <source>
        <dbReference type="SAM" id="Phobius"/>
    </source>
</evidence>
<reference evidence="2 3" key="1">
    <citation type="submission" date="2018-10" db="EMBL/GenBank/DDBJ databases">
        <title>Cohnella sp. M2MS4P-1, whole genome shotgun sequence.</title>
        <authorList>
            <person name="Tuo L."/>
        </authorList>
    </citation>
    <scope>NUCLEOTIDE SEQUENCE [LARGE SCALE GENOMIC DNA]</scope>
    <source>
        <strain evidence="2 3">M2MS4P-1</strain>
    </source>
</reference>
<dbReference type="AlphaFoldDB" id="A0A494Y4A5"/>
<accession>A0A494Y4A5</accession>
<evidence type="ECO:0000313" key="3">
    <source>
        <dbReference type="Proteomes" id="UP000282076"/>
    </source>
</evidence>
<gene>
    <name evidence="2" type="ORF">D7Z26_02395</name>
</gene>
<protein>
    <submittedName>
        <fullName evidence="2">Uncharacterized protein</fullName>
    </submittedName>
</protein>
<feature type="transmembrane region" description="Helical" evidence="1">
    <location>
        <begin position="7"/>
        <end position="26"/>
    </location>
</feature>
<proteinExistence type="predicted"/>
<dbReference type="EMBL" id="RBZM01000002">
    <property type="protein sequence ID" value="RKP56860.1"/>
    <property type="molecule type" value="Genomic_DNA"/>
</dbReference>
<sequence length="103" mass="11486">MRKSVKPLLVALVISLSTVILLGVYFKNGKKGDGVSYGYGIEPKEQAIIVGNVHSKYGPGEVFFENGKTVYVQRDQELLRRIADEENEAIPDGYHIKEIVVIH</sequence>
<comment type="caution">
    <text evidence="2">The sequence shown here is derived from an EMBL/GenBank/DDBJ whole genome shotgun (WGS) entry which is preliminary data.</text>
</comment>
<dbReference type="RefSeq" id="WP_120974464.1">
    <property type="nucleotide sequence ID" value="NZ_RBZM01000002.1"/>
</dbReference>
<dbReference type="Proteomes" id="UP000282076">
    <property type="component" value="Unassembled WGS sequence"/>
</dbReference>
<organism evidence="2 3">
    <name type="scientific">Cohnella endophytica</name>
    <dbReference type="NCBI Taxonomy" id="2419778"/>
    <lineage>
        <taxon>Bacteria</taxon>
        <taxon>Bacillati</taxon>
        <taxon>Bacillota</taxon>
        <taxon>Bacilli</taxon>
        <taxon>Bacillales</taxon>
        <taxon>Paenibacillaceae</taxon>
        <taxon>Cohnella</taxon>
    </lineage>
</organism>
<keyword evidence="1" id="KW-0812">Transmembrane</keyword>
<keyword evidence="1" id="KW-1133">Transmembrane helix</keyword>
<keyword evidence="1" id="KW-0472">Membrane</keyword>
<evidence type="ECO:0000313" key="2">
    <source>
        <dbReference type="EMBL" id="RKP56860.1"/>
    </source>
</evidence>